<evidence type="ECO:0000256" key="1">
    <source>
        <dbReference type="PROSITE-ProRule" id="PRU00191"/>
    </source>
</evidence>
<dbReference type="InterPro" id="IPR036860">
    <property type="entry name" value="SH2_dom_sf"/>
</dbReference>
<dbReference type="EMBL" id="LR901957">
    <property type="protein sequence ID" value="CAD7249680.1"/>
    <property type="molecule type" value="Genomic_DNA"/>
</dbReference>
<organism evidence="4">
    <name type="scientific">Darwinula stevensoni</name>
    <dbReference type="NCBI Taxonomy" id="69355"/>
    <lineage>
        <taxon>Eukaryota</taxon>
        <taxon>Metazoa</taxon>
        <taxon>Ecdysozoa</taxon>
        <taxon>Arthropoda</taxon>
        <taxon>Crustacea</taxon>
        <taxon>Oligostraca</taxon>
        <taxon>Ostracoda</taxon>
        <taxon>Podocopa</taxon>
        <taxon>Podocopida</taxon>
        <taxon>Darwinulocopina</taxon>
        <taxon>Darwinuloidea</taxon>
        <taxon>Darwinulidae</taxon>
        <taxon>Darwinula</taxon>
    </lineage>
</organism>
<dbReference type="SMART" id="SM00252">
    <property type="entry name" value="SH2"/>
    <property type="match status" value="1"/>
</dbReference>
<dbReference type="Gene3D" id="3.30.505.10">
    <property type="entry name" value="SH2 domain"/>
    <property type="match status" value="1"/>
</dbReference>
<dbReference type="PANTHER" id="PTHR15832:SF2">
    <property type="entry name" value="SH2 DOMAIN-CONTAINING PROTEIN"/>
    <property type="match status" value="1"/>
</dbReference>
<feature type="domain" description="SH2" evidence="3">
    <location>
        <begin position="238"/>
        <end position="319"/>
    </location>
</feature>
<evidence type="ECO:0000256" key="2">
    <source>
        <dbReference type="SAM" id="MobiDB-lite"/>
    </source>
</evidence>
<feature type="compositionally biased region" description="Basic and acidic residues" evidence="2">
    <location>
        <begin position="142"/>
        <end position="153"/>
    </location>
</feature>
<proteinExistence type="predicted"/>
<gene>
    <name evidence="4" type="ORF">DSTB1V02_LOCUS9468</name>
</gene>
<sequence>MGRLKHCLPSSNEFAVKYKKLEDYSDIYVPDWREFLAFSCSHCGQVQKIQAEELNEIIGNAFRLAYAAQLQKTTPSFHDVIADQLESPSLTSLDGGNRTDEIKSATKVWAKQAVELGRLNHREPVLEKMRVKSGEGEGESSEEARSEVKRGQVEEDDLSCPPSTGTLGGYANGNFFPITSSSDHIRWREENEEVEREKKEEEGRKLPIPPLPERRDSLSSNGGDEEKEDDEELRTAPWFQAGIPREIALEVLMGEGEGSFLVRKSVTKPGCFALSLRVPAESQPSGISHYLIIRTNRGYKIKGMTKEFPSLNSLITHHSVMPELLPCPLSLQRHNPNPGFDSSSEYHTLSDCRLYLTDCDP</sequence>
<dbReference type="CDD" id="cd00173">
    <property type="entry name" value="SH2"/>
    <property type="match status" value="1"/>
</dbReference>
<feature type="region of interest" description="Disordered" evidence="2">
    <location>
        <begin position="127"/>
        <end position="235"/>
    </location>
</feature>
<name>A0A7R9A952_9CRUS</name>
<protein>
    <recommendedName>
        <fullName evidence="3">SH2 domain-containing protein</fullName>
    </recommendedName>
</protein>
<evidence type="ECO:0000313" key="5">
    <source>
        <dbReference type="Proteomes" id="UP000677054"/>
    </source>
</evidence>
<dbReference type="Pfam" id="PF00017">
    <property type="entry name" value="SH2"/>
    <property type="match status" value="1"/>
</dbReference>
<dbReference type="PANTHER" id="PTHR15832">
    <property type="entry name" value="SHC (SRC HOMOLOGY DOMAIN C-TERMINAL) ADAPTOR HOMOLOG"/>
    <property type="match status" value="1"/>
</dbReference>
<reference evidence="4" key="1">
    <citation type="submission" date="2020-11" db="EMBL/GenBank/DDBJ databases">
        <authorList>
            <person name="Tran Van P."/>
        </authorList>
    </citation>
    <scope>NUCLEOTIDE SEQUENCE</scope>
</reference>
<dbReference type="OrthoDB" id="10013007at2759"/>
<evidence type="ECO:0000259" key="3">
    <source>
        <dbReference type="PROSITE" id="PS50001"/>
    </source>
</evidence>
<dbReference type="EMBL" id="CAJPEV010002440">
    <property type="protein sequence ID" value="CAG0896886.1"/>
    <property type="molecule type" value="Genomic_DNA"/>
</dbReference>
<feature type="compositionally biased region" description="Basic and acidic residues" evidence="2">
    <location>
        <begin position="183"/>
        <end position="205"/>
    </location>
</feature>
<keyword evidence="1" id="KW-0727">SH2 domain</keyword>
<dbReference type="AlphaFoldDB" id="A0A7R9A952"/>
<dbReference type="PROSITE" id="PS50001">
    <property type="entry name" value="SH2"/>
    <property type="match status" value="1"/>
</dbReference>
<dbReference type="Proteomes" id="UP000677054">
    <property type="component" value="Unassembled WGS sequence"/>
</dbReference>
<feature type="compositionally biased region" description="Acidic residues" evidence="2">
    <location>
        <begin position="223"/>
        <end position="232"/>
    </location>
</feature>
<accession>A0A7R9A952</accession>
<keyword evidence="5" id="KW-1185">Reference proteome</keyword>
<dbReference type="SUPFAM" id="SSF55550">
    <property type="entry name" value="SH2 domain"/>
    <property type="match status" value="1"/>
</dbReference>
<evidence type="ECO:0000313" key="4">
    <source>
        <dbReference type="EMBL" id="CAD7249680.1"/>
    </source>
</evidence>
<dbReference type="InterPro" id="IPR000980">
    <property type="entry name" value="SH2"/>
</dbReference>
<dbReference type="PRINTS" id="PR00401">
    <property type="entry name" value="SH2DOMAIN"/>
</dbReference>